<evidence type="ECO:0000256" key="1">
    <source>
        <dbReference type="ARBA" id="ARBA00022737"/>
    </source>
</evidence>
<keyword evidence="6" id="KW-1185">Reference proteome</keyword>
<dbReference type="SMART" id="SM00382">
    <property type="entry name" value="AAA"/>
    <property type="match status" value="2"/>
</dbReference>
<reference evidence="5 6" key="1">
    <citation type="submission" date="2017-12" db="EMBL/GenBank/DDBJ databases">
        <title>Sequencing, de novo assembly and annotation of complete genome of a new Thraustochytrid species, strain FCC1311.</title>
        <authorList>
            <person name="Sedici K."/>
            <person name="Godart F."/>
            <person name="Aiese Cigliano R."/>
            <person name="Sanseverino W."/>
            <person name="Barakat M."/>
            <person name="Ortet P."/>
            <person name="Marechal E."/>
            <person name="Cagnac O."/>
            <person name="Amato A."/>
        </authorList>
    </citation>
    <scope>NUCLEOTIDE SEQUENCE [LARGE SCALE GENOMIC DNA]</scope>
</reference>
<name>A0A2R5GL13_9STRA</name>
<accession>A0A2R5GL13</accession>
<feature type="domain" description="AAA+ ATPase" evidence="4">
    <location>
        <begin position="531"/>
        <end position="672"/>
    </location>
</feature>
<keyword evidence="3" id="KW-0067">ATP-binding</keyword>
<dbReference type="InterPro" id="IPR041569">
    <property type="entry name" value="AAA_lid_3"/>
</dbReference>
<comment type="caution">
    <text evidence="5">The sequence shown here is derived from an EMBL/GenBank/DDBJ whole genome shotgun (WGS) entry which is preliminary data.</text>
</comment>
<dbReference type="PANTHER" id="PTHR23077">
    <property type="entry name" value="AAA-FAMILY ATPASE"/>
    <property type="match status" value="1"/>
</dbReference>
<organism evidence="5 6">
    <name type="scientific">Hondaea fermentalgiana</name>
    <dbReference type="NCBI Taxonomy" id="2315210"/>
    <lineage>
        <taxon>Eukaryota</taxon>
        <taxon>Sar</taxon>
        <taxon>Stramenopiles</taxon>
        <taxon>Bigyra</taxon>
        <taxon>Labyrinthulomycetes</taxon>
        <taxon>Thraustochytrida</taxon>
        <taxon>Thraustochytriidae</taxon>
        <taxon>Hondaea</taxon>
    </lineage>
</organism>
<dbReference type="EMBL" id="BEYU01000044">
    <property type="protein sequence ID" value="GBG28564.1"/>
    <property type="molecule type" value="Genomic_DNA"/>
</dbReference>
<dbReference type="Proteomes" id="UP000241890">
    <property type="component" value="Unassembled WGS sequence"/>
</dbReference>
<evidence type="ECO:0000313" key="6">
    <source>
        <dbReference type="Proteomes" id="UP000241890"/>
    </source>
</evidence>
<dbReference type="Pfam" id="PF00004">
    <property type="entry name" value="AAA"/>
    <property type="match status" value="2"/>
</dbReference>
<dbReference type="Gene3D" id="1.10.8.60">
    <property type="match status" value="2"/>
</dbReference>
<dbReference type="InterPro" id="IPR003960">
    <property type="entry name" value="ATPase_AAA_CS"/>
</dbReference>
<keyword evidence="5" id="KW-0647">Proteasome</keyword>
<dbReference type="InterPro" id="IPR050168">
    <property type="entry name" value="AAA_ATPase_domain"/>
</dbReference>
<dbReference type="InParanoid" id="A0A2R5GL13"/>
<dbReference type="InterPro" id="IPR027417">
    <property type="entry name" value="P-loop_NTPase"/>
</dbReference>
<dbReference type="InterPro" id="IPR003959">
    <property type="entry name" value="ATPase_AAA_core"/>
</dbReference>
<evidence type="ECO:0000256" key="2">
    <source>
        <dbReference type="ARBA" id="ARBA00022741"/>
    </source>
</evidence>
<dbReference type="SUPFAM" id="SSF52540">
    <property type="entry name" value="P-loop containing nucleoside triphosphate hydrolases"/>
    <property type="match status" value="2"/>
</dbReference>
<dbReference type="PANTHER" id="PTHR23077:SF27">
    <property type="entry name" value="ATPASE FAMILY GENE 2 PROTEIN HOMOLOG A"/>
    <property type="match status" value="1"/>
</dbReference>
<feature type="domain" description="AAA+ ATPase" evidence="4">
    <location>
        <begin position="252"/>
        <end position="394"/>
    </location>
</feature>
<dbReference type="InterPro" id="IPR003593">
    <property type="entry name" value="AAA+_ATPase"/>
</dbReference>
<dbReference type="FunFam" id="1.10.8.60:FF:000038">
    <property type="entry name" value="spermatogenesis-associated protein 5-like protein 1"/>
    <property type="match status" value="1"/>
</dbReference>
<dbReference type="GO" id="GO:0000502">
    <property type="term" value="C:proteasome complex"/>
    <property type="evidence" value="ECO:0007669"/>
    <property type="project" value="UniProtKB-KW"/>
</dbReference>
<dbReference type="GO" id="GO:0005737">
    <property type="term" value="C:cytoplasm"/>
    <property type="evidence" value="ECO:0007669"/>
    <property type="project" value="TreeGrafter"/>
</dbReference>
<dbReference type="OrthoDB" id="27435at2759"/>
<sequence>MAGASSSEKKRRKRKKKLLAAALVGDEDEEGGGGQFAQELSAFLKEDEPDDGALSDLTAHVQKLALGDDEGDAEAEIDQGPEPVQRVEDLRINTSQAATKRDHLMRNRVLVRPEVLAQLGVAPGASVMVGFPQTMDESVATRAVASAWPLGSLKPNEIQLSKSLRLLDRQAASCSLERLVAGGEVAVCATAHMRLQTADIRAQASVRQTLLDQAFVRDYVRENLVDECVALNTTCGLLLNGYFVNLVLEDATPQRATLLRITRTGKTLIARSAAQEFGASMHLINGAEVVSNYVGQAEARLHAIFEAALAQPPALVFIDEIDALCPARGQGAGAESGMAAVHTRVVGVLMQQLDRLAGAGRIAVVAASNRPAALDPALRRPGRLDREVEVGVPAASDRAEILGIHLSNYPHTLSSEEIASIADEMHGFVGADIMALCREAAWQALRRHLKSEAKGLGDREQQDDASGAHIALEDVLEARATIKPSALREFAVEVPKVYWDDVGGQEDVKMLLREAVEPEFHAAFARMGIRPPQGVLLYGPPGCSKTLLAKAIATECKMNFIAIKGPELFNKWVGESERAVHEVFRKARLAEPTVVFFDEIDALAGARGAGADAGSAGGVADRVLSQLLTEMDGIEARKRVIVVAATNRPDLVDAALLRPGRLDRLILVRPPDASAREAILRIHTRRMPLDADVDLGRLASATTQGFTGAEISSLCREAAMHALERDKDVQSVAYDDFAAAAKMIDPQVSEGMLEFYLDLERSLGQAVG</sequence>
<evidence type="ECO:0000259" key="4">
    <source>
        <dbReference type="SMART" id="SM00382"/>
    </source>
</evidence>
<keyword evidence="2" id="KW-0547">Nucleotide-binding</keyword>
<dbReference type="GO" id="GO:0005524">
    <property type="term" value="F:ATP binding"/>
    <property type="evidence" value="ECO:0007669"/>
    <property type="project" value="UniProtKB-KW"/>
</dbReference>
<dbReference type="AlphaFoldDB" id="A0A2R5GL13"/>
<keyword evidence="1" id="KW-0677">Repeat</keyword>
<evidence type="ECO:0000256" key="3">
    <source>
        <dbReference type="ARBA" id="ARBA00022840"/>
    </source>
</evidence>
<dbReference type="PROSITE" id="PS00674">
    <property type="entry name" value="AAA"/>
    <property type="match status" value="2"/>
</dbReference>
<dbReference type="Pfam" id="PF17862">
    <property type="entry name" value="AAA_lid_3"/>
    <property type="match status" value="2"/>
</dbReference>
<dbReference type="GO" id="GO:0016887">
    <property type="term" value="F:ATP hydrolysis activity"/>
    <property type="evidence" value="ECO:0007669"/>
    <property type="project" value="InterPro"/>
</dbReference>
<proteinExistence type="predicted"/>
<dbReference type="Gene3D" id="3.40.50.300">
    <property type="entry name" value="P-loop containing nucleotide triphosphate hydrolases"/>
    <property type="match status" value="2"/>
</dbReference>
<dbReference type="FunFam" id="3.40.50.300:FF:000018">
    <property type="entry name" value="Cell division control 48"/>
    <property type="match status" value="1"/>
</dbReference>
<protein>
    <submittedName>
        <fullName evidence="5">26S proteasome regulatory subunit 7</fullName>
    </submittedName>
</protein>
<gene>
    <name evidence="5" type="ORF">FCC1311_047862</name>
</gene>
<evidence type="ECO:0000313" key="5">
    <source>
        <dbReference type="EMBL" id="GBG28564.1"/>
    </source>
</evidence>